<name>A0ABX6LHY9_9BACT</name>
<proteinExistence type="predicted"/>
<dbReference type="SUPFAM" id="SSF58104">
    <property type="entry name" value="Methyl-accepting chemotaxis protein (MCP) signaling domain"/>
    <property type="match status" value="1"/>
</dbReference>
<dbReference type="EMBL" id="CP051204">
    <property type="protein sequence ID" value="QJB39725.1"/>
    <property type="molecule type" value="Genomic_DNA"/>
</dbReference>
<dbReference type="Proteomes" id="UP000503144">
    <property type="component" value="Chromosome"/>
</dbReference>
<accession>A0ABX6LHY9</accession>
<dbReference type="Gene3D" id="1.10.287.950">
    <property type="entry name" value="Methyl-accepting chemotaxis protein"/>
    <property type="match status" value="1"/>
</dbReference>
<feature type="region of interest" description="Disordered" evidence="1">
    <location>
        <begin position="67"/>
        <end position="113"/>
    </location>
</feature>
<feature type="compositionally biased region" description="Polar residues" evidence="1">
    <location>
        <begin position="67"/>
        <end position="87"/>
    </location>
</feature>
<dbReference type="RefSeq" id="WP_168861323.1">
    <property type="nucleotide sequence ID" value="NZ_CP051204.2"/>
</dbReference>
<protein>
    <submittedName>
        <fullName evidence="2">Uncharacterized protein</fullName>
    </submittedName>
</protein>
<sequence>MDVVGLKLILSAEIKNLEKAMQEIERSTGRINGALGNLTATTENFTGTVNQAAPATNTATESINNMGTAAQSSQESLENLSASTSQVGEAAAEVSSASEETADSLDDTSEALSGATGSAEDFVGGLLGAAGLAVATAIATDLVMKFAFSGLELQDVLEGHVVAFSDAEKAQFAWSQEMASSNAKAQAEINTLETLIDIVKDTASSKQQQADAIKVINDKYPEYLTNLKAEKINSESATTAIGKQVELMLVRSKVMGAQQAYEKALGKQADAAVEVEQKKLEAQREAAELASGQSNFLKEQVKLFRDVGNAVREYGIAPSKGFSIVEKAEKDLNDANTLVGVFKKNLDDIINEASDKGLLDKILGKDGGSDTVAKIRSVSDVLKDLQAEMKTIQNRAALVGTGVDELANQRLQALNKAFDELSKMSGPAARKALEDVARQINIVSAAILGVEKIDTKQIFTFSKQKVHDNEIVGGRAKDVIALDLPVRVTLSELEPGIKAAQQRLTDGIKALTDTAQSAWDNGLSKLNERINQILKDVIIGIGVAELEAAGAALAGGSTDFVGAFLFTVAGGLEQLGKLLVEYGLALLAFNVSLKSLNPYLAIAAGGAAYLAAGALKAKAKGGIKSYAVGGITDGPTLAMVGDNPSGREAMIPEELWPYLGGGGAPIYIENHIDAQGLVTIVKRGMREEGRVR</sequence>
<feature type="compositionally biased region" description="Acidic residues" evidence="1">
    <location>
        <begin position="100"/>
        <end position="109"/>
    </location>
</feature>
<evidence type="ECO:0000313" key="2">
    <source>
        <dbReference type="EMBL" id="QJB39725.1"/>
    </source>
</evidence>
<evidence type="ECO:0000256" key="1">
    <source>
        <dbReference type="SAM" id="MobiDB-lite"/>
    </source>
</evidence>
<organism evidence="2 3">
    <name type="scientific">Chitinophaga oryzae</name>
    <dbReference type="NCBI Taxonomy" id="2725414"/>
    <lineage>
        <taxon>Bacteria</taxon>
        <taxon>Pseudomonadati</taxon>
        <taxon>Bacteroidota</taxon>
        <taxon>Chitinophagia</taxon>
        <taxon>Chitinophagales</taxon>
        <taxon>Chitinophagaceae</taxon>
        <taxon>Chitinophaga</taxon>
    </lineage>
</organism>
<reference evidence="2" key="1">
    <citation type="submission" date="2020-09" db="EMBL/GenBank/DDBJ databases">
        <authorList>
            <person name="Kittiwongwattana C."/>
        </authorList>
    </citation>
    <scope>NUCLEOTIDE SEQUENCE</scope>
    <source>
        <strain evidence="2">1303</strain>
    </source>
</reference>
<keyword evidence="3" id="KW-1185">Reference proteome</keyword>
<evidence type="ECO:0000313" key="3">
    <source>
        <dbReference type="Proteomes" id="UP000503144"/>
    </source>
</evidence>
<gene>
    <name evidence="2" type="ORF">HF324_18425</name>
</gene>
<feature type="compositionally biased region" description="Low complexity" evidence="1">
    <location>
        <begin position="89"/>
        <end position="99"/>
    </location>
</feature>